<keyword evidence="3 6" id="KW-0812">Transmembrane</keyword>
<dbReference type="Gene3D" id="3.30.450.20">
    <property type="entry name" value="PAS domain"/>
    <property type="match status" value="3"/>
</dbReference>
<dbReference type="Proteomes" id="UP001597158">
    <property type="component" value="Unassembled WGS sequence"/>
</dbReference>
<organism evidence="10 11">
    <name type="scientific">Thauera mechernichensis</name>
    <dbReference type="NCBI Taxonomy" id="82788"/>
    <lineage>
        <taxon>Bacteria</taxon>
        <taxon>Pseudomonadati</taxon>
        <taxon>Pseudomonadota</taxon>
        <taxon>Betaproteobacteria</taxon>
        <taxon>Rhodocyclales</taxon>
        <taxon>Zoogloeaceae</taxon>
        <taxon>Thauera</taxon>
    </lineage>
</organism>
<dbReference type="PROSITE" id="PS50112">
    <property type="entry name" value="PAS"/>
    <property type="match status" value="1"/>
</dbReference>
<sequence>MSLSDQARVIPRLHLVGTLVVVVVLTLALGSIFSWQHIDAHRASIARLEQVVTAKLEARLDAEMASALDYLEFTRSRTEETLRNAVIEPVEAALQIATAIHAREVGRRPDDDIQRLIVEALRPVRFFDGRGYFFIDDMSGRFILLPTAPQFEGRLMPDNQDDTGRYIMRGLIDAARLPPGQGFFRYRWYRPDDPQRMADKLAYVRHFEPYDWLIGTGDYTYEWEIHLQNEALARLRGFRFGESGYVGLIDAEGRSLLSPSEPELEGKHFSELPAEQGEALRTLYAKAREGGGLVRYLWRNPATGVLAPKLARVETAQPWGWILVVAVFEDELHGALLAERESFERMSGPRGRGLMIALGLALGVALVASWLFSRWSGRLFMRYHDENRAQRAALRAQAERLRESEDKLATILDSVEAYIYIKGADYRYSYANRLVCDLFDCRQADLVGKTDADFFDAATAANLARNDRRVIEHGERVAVEEINTTRGGTAERTFMSVKLPLRREDGSIYALCGISTDITQRKAMEEEIRHLAFYDALTDLPNRRLLVDRLQQLLAQGSRNAQHGALLFIDLDNFKALNDTLGHDQGDVLLVEVACRLRSCVREEDTVARIGGDEFVVMLGGLGVREDEAVAHARAVGEKILDCLGKHYVLQGHVHVSTPSIGIRVFAGKGLQVDELIRQADLAMYEAKAAGRNTLRFFAPELPQRPH</sequence>
<evidence type="ECO:0000313" key="10">
    <source>
        <dbReference type="EMBL" id="MFD1265438.1"/>
    </source>
</evidence>
<evidence type="ECO:0000259" key="7">
    <source>
        <dbReference type="PROSITE" id="PS50112"/>
    </source>
</evidence>
<dbReference type="PROSITE" id="PS50113">
    <property type="entry name" value="PAC"/>
    <property type="match status" value="1"/>
</dbReference>
<dbReference type="PANTHER" id="PTHR44757">
    <property type="entry name" value="DIGUANYLATE CYCLASE DGCP"/>
    <property type="match status" value="1"/>
</dbReference>
<comment type="subcellular location">
    <subcellularLocation>
        <location evidence="1">Cell membrane</location>
        <topology evidence="1">Multi-pass membrane protein</topology>
    </subcellularLocation>
</comment>
<dbReference type="InterPro" id="IPR004010">
    <property type="entry name" value="Double_Cache_2"/>
</dbReference>
<proteinExistence type="predicted"/>
<dbReference type="InterPro" id="IPR013656">
    <property type="entry name" value="PAS_4"/>
</dbReference>
<accession>A0ABW3WJJ0</accession>
<feature type="domain" description="PAC" evidence="8">
    <location>
        <begin position="475"/>
        <end position="530"/>
    </location>
</feature>
<dbReference type="InterPro" id="IPR000160">
    <property type="entry name" value="GGDEF_dom"/>
</dbReference>
<dbReference type="Pfam" id="PF00990">
    <property type="entry name" value="GGDEF"/>
    <property type="match status" value="1"/>
</dbReference>
<dbReference type="InterPro" id="IPR052155">
    <property type="entry name" value="Biofilm_reg_signaling"/>
</dbReference>
<dbReference type="SUPFAM" id="SSF55073">
    <property type="entry name" value="Nucleotide cyclase"/>
    <property type="match status" value="1"/>
</dbReference>
<dbReference type="RefSeq" id="WP_277834916.1">
    <property type="nucleotide sequence ID" value="NZ_JARQZE010000018.1"/>
</dbReference>
<evidence type="ECO:0000313" key="11">
    <source>
        <dbReference type="Proteomes" id="UP001597158"/>
    </source>
</evidence>
<keyword evidence="5 6" id="KW-0472">Membrane</keyword>
<dbReference type="CDD" id="cd01949">
    <property type="entry name" value="GGDEF"/>
    <property type="match status" value="1"/>
</dbReference>
<feature type="transmembrane region" description="Helical" evidence="6">
    <location>
        <begin position="12"/>
        <end position="35"/>
    </location>
</feature>
<dbReference type="InterPro" id="IPR033480">
    <property type="entry name" value="sCache_2"/>
</dbReference>
<dbReference type="InterPro" id="IPR035965">
    <property type="entry name" value="PAS-like_dom_sf"/>
</dbReference>
<dbReference type="InterPro" id="IPR000014">
    <property type="entry name" value="PAS"/>
</dbReference>
<dbReference type="InterPro" id="IPR043128">
    <property type="entry name" value="Rev_trsase/Diguanyl_cyclase"/>
</dbReference>
<evidence type="ECO:0000256" key="5">
    <source>
        <dbReference type="ARBA" id="ARBA00023136"/>
    </source>
</evidence>
<dbReference type="NCBIfam" id="TIGR00254">
    <property type="entry name" value="GGDEF"/>
    <property type="match status" value="1"/>
</dbReference>
<dbReference type="PANTHER" id="PTHR44757:SF2">
    <property type="entry name" value="BIOFILM ARCHITECTURE MAINTENANCE PROTEIN MBAA"/>
    <property type="match status" value="1"/>
</dbReference>
<keyword evidence="4 6" id="KW-1133">Transmembrane helix</keyword>
<dbReference type="SMART" id="SM01049">
    <property type="entry name" value="Cache_2"/>
    <property type="match status" value="2"/>
</dbReference>
<evidence type="ECO:0000256" key="4">
    <source>
        <dbReference type="ARBA" id="ARBA00022989"/>
    </source>
</evidence>
<dbReference type="PROSITE" id="PS50887">
    <property type="entry name" value="GGDEF"/>
    <property type="match status" value="1"/>
</dbReference>
<feature type="domain" description="GGDEF" evidence="9">
    <location>
        <begin position="562"/>
        <end position="700"/>
    </location>
</feature>
<evidence type="ECO:0000256" key="6">
    <source>
        <dbReference type="SAM" id="Phobius"/>
    </source>
</evidence>
<dbReference type="InterPro" id="IPR029787">
    <property type="entry name" value="Nucleotide_cyclase"/>
</dbReference>
<evidence type="ECO:0000256" key="1">
    <source>
        <dbReference type="ARBA" id="ARBA00004651"/>
    </source>
</evidence>
<dbReference type="SUPFAM" id="SSF55785">
    <property type="entry name" value="PYP-like sensor domain (PAS domain)"/>
    <property type="match status" value="1"/>
</dbReference>
<protein>
    <submittedName>
        <fullName evidence="10">Cache domain-containing protein</fullName>
    </submittedName>
</protein>
<dbReference type="InterPro" id="IPR000700">
    <property type="entry name" value="PAS-assoc_C"/>
</dbReference>
<name>A0ABW3WJJ0_9RHOO</name>
<comment type="caution">
    <text evidence="10">The sequence shown here is derived from an EMBL/GenBank/DDBJ whole genome shotgun (WGS) entry which is preliminary data.</text>
</comment>
<dbReference type="EMBL" id="JBHTMC010000033">
    <property type="protein sequence ID" value="MFD1265438.1"/>
    <property type="molecule type" value="Genomic_DNA"/>
</dbReference>
<dbReference type="Pfam" id="PF08269">
    <property type="entry name" value="dCache_2"/>
    <property type="match status" value="1"/>
</dbReference>
<feature type="transmembrane region" description="Helical" evidence="6">
    <location>
        <begin position="353"/>
        <end position="372"/>
    </location>
</feature>
<feature type="domain" description="PAS" evidence="7">
    <location>
        <begin position="404"/>
        <end position="474"/>
    </location>
</feature>
<dbReference type="Pfam" id="PF08448">
    <property type="entry name" value="PAS_4"/>
    <property type="match status" value="1"/>
</dbReference>
<dbReference type="SMART" id="SM00267">
    <property type="entry name" value="GGDEF"/>
    <property type="match status" value="1"/>
</dbReference>
<keyword evidence="2" id="KW-1003">Cell membrane</keyword>
<evidence type="ECO:0000259" key="9">
    <source>
        <dbReference type="PROSITE" id="PS50887"/>
    </source>
</evidence>
<evidence type="ECO:0000256" key="2">
    <source>
        <dbReference type="ARBA" id="ARBA00022475"/>
    </source>
</evidence>
<gene>
    <name evidence="10" type="ORF">ACFQ4M_17840</name>
</gene>
<evidence type="ECO:0000256" key="3">
    <source>
        <dbReference type="ARBA" id="ARBA00022692"/>
    </source>
</evidence>
<dbReference type="NCBIfam" id="TIGR00229">
    <property type="entry name" value="sensory_box"/>
    <property type="match status" value="1"/>
</dbReference>
<evidence type="ECO:0000259" key="8">
    <source>
        <dbReference type="PROSITE" id="PS50113"/>
    </source>
</evidence>
<dbReference type="Gene3D" id="3.30.70.270">
    <property type="match status" value="1"/>
</dbReference>
<keyword evidence="11" id="KW-1185">Reference proteome</keyword>
<reference evidence="11" key="1">
    <citation type="journal article" date="2019" name="Int. J. Syst. Evol. Microbiol.">
        <title>The Global Catalogue of Microorganisms (GCM) 10K type strain sequencing project: providing services to taxonomists for standard genome sequencing and annotation.</title>
        <authorList>
            <consortium name="The Broad Institute Genomics Platform"/>
            <consortium name="The Broad Institute Genome Sequencing Center for Infectious Disease"/>
            <person name="Wu L."/>
            <person name="Ma J."/>
        </authorList>
    </citation>
    <scope>NUCLEOTIDE SEQUENCE [LARGE SCALE GENOMIC DNA]</scope>
    <source>
        <strain evidence="11">CCUG 48884</strain>
    </source>
</reference>